<comment type="caution">
    <text evidence="2">The sequence shown here is derived from an EMBL/GenBank/DDBJ whole genome shotgun (WGS) entry which is preliminary data.</text>
</comment>
<evidence type="ECO:0000256" key="1">
    <source>
        <dbReference type="SAM" id="MobiDB-lite"/>
    </source>
</evidence>
<dbReference type="Proteomes" id="UP000321635">
    <property type="component" value="Unassembled WGS sequence"/>
</dbReference>
<evidence type="ECO:0000313" key="3">
    <source>
        <dbReference type="Proteomes" id="UP000321635"/>
    </source>
</evidence>
<accession>A0A511X814</accession>
<evidence type="ECO:0000313" key="2">
    <source>
        <dbReference type="EMBL" id="GEN59084.1"/>
    </source>
</evidence>
<keyword evidence="3" id="KW-1185">Reference proteome</keyword>
<reference evidence="2 3" key="1">
    <citation type="submission" date="2019-07" db="EMBL/GenBank/DDBJ databases">
        <title>Whole genome shotgun sequence of Acetobacter nitrogenifigens NBRC 105050.</title>
        <authorList>
            <person name="Hosoyama A."/>
            <person name="Uohara A."/>
            <person name="Ohji S."/>
            <person name="Ichikawa N."/>
        </authorList>
    </citation>
    <scope>NUCLEOTIDE SEQUENCE [LARGE SCALE GENOMIC DNA]</scope>
    <source>
        <strain evidence="2 3">NBRC 105050</strain>
    </source>
</reference>
<feature type="region of interest" description="Disordered" evidence="1">
    <location>
        <begin position="1"/>
        <end position="63"/>
    </location>
</feature>
<name>A0A511X814_9PROT</name>
<dbReference type="EMBL" id="BJYF01000005">
    <property type="protein sequence ID" value="GEN59084.1"/>
    <property type="molecule type" value="Genomic_DNA"/>
</dbReference>
<protein>
    <submittedName>
        <fullName evidence="2">Uncharacterized protein</fullName>
    </submittedName>
</protein>
<organism evidence="2 3">
    <name type="scientific">Acetobacter nitrogenifigens DSM 23921 = NBRC 105050</name>
    <dbReference type="NCBI Taxonomy" id="1120919"/>
    <lineage>
        <taxon>Bacteria</taxon>
        <taxon>Pseudomonadati</taxon>
        <taxon>Pseudomonadota</taxon>
        <taxon>Alphaproteobacteria</taxon>
        <taxon>Acetobacterales</taxon>
        <taxon>Acetobacteraceae</taxon>
        <taxon>Acetobacter</taxon>
    </lineage>
</organism>
<proteinExistence type="predicted"/>
<dbReference type="AlphaFoldDB" id="A0A511X814"/>
<sequence>MLAPVENAKQSRRNGDQASSRTRFIPNPDLARKITGKAPERKIRPLGDATAAPEPALGQERALPLRVRPRMLARTKTVSSLHTTYTRQICGSAWSAKT</sequence>
<gene>
    <name evidence="2" type="ORF">ANI02nite_09680</name>
</gene>